<accession>A0A450RU71</accession>
<evidence type="ECO:0000313" key="2">
    <source>
        <dbReference type="EMBL" id="VFJ43330.1"/>
    </source>
</evidence>
<proteinExistence type="predicted"/>
<dbReference type="AlphaFoldDB" id="A0A450RU71"/>
<protein>
    <submittedName>
        <fullName evidence="1">Uncharacterized protein</fullName>
    </submittedName>
</protein>
<dbReference type="EMBL" id="CAADFA010000001">
    <property type="protein sequence ID" value="VFJ43330.1"/>
    <property type="molecule type" value="Genomic_DNA"/>
</dbReference>
<name>A0A450RU71_9GAMM</name>
<evidence type="ECO:0000313" key="1">
    <source>
        <dbReference type="EMBL" id="VFJ42628.1"/>
    </source>
</evidence>
<evidence type="ECO:0000313" key="3">
    <source>
        <dbReference type="EMBL" id="VFK05494.1"/>
    </source>
</evidence>
<gene>
    <name evidence="1" type="ORF">BECKFM1743A_GA0114220_100017</name>
    <name evidence="3" type="ORF">BECKFM1743B_GA0114221_100017</name>
    <name evidence="2" type="ORF">BECKFM1743C_GA0114222_100017</name>
</gene>
<sequence length="75" mass="8295">MDPLNLTPPGMVGWFPELDAGHPLILERPNELRVKIVVTSRGITVQTLAGEAIIAKELLIHLGFRPEQIRELLCG</sequence>
<dbReference type="EMBL" id="CAADEZ010000001">
    <property type="protein sequence ID" value="VFJ42628.1"/>
    <property type="molecule type" value="Genomic_DNA"/>
</dbReference>
<dbReference type="EMBL" id="CAADFL010000001">
    <property type="protein sequence ID" value="VFK05494.1"/>
    <property type="molecule type" value="Genomic_DNA"/>
</dbReference>
<reference evidence="1" key="1">
    <citation type="submission" date="2019-02" db="EMBL/GenBank/DDBJ databases">
        <authorList>
            <person name="Gruber-Vodicka R. H."/>
            <person name="Seah K. B. B."/>
        </authorList>
    </citation>
    <scope>NUCLEOTIDE SEQUENCE</scope>
    <source>
        <strain evidence="1">BECK_BZ163</strain>
        <strain evidence="3">BECK_BZ164</strain>
        <strain evidence="2">BECK_BZ165</strain>
    </source>
</reference>
<organism evidence="1">
    <name type="scientific">Candidatus Kentrum sp. FM</name>
    <dbReference type="NCBI Taxonomy" id="2126340"/>
    <lineage>
        <taxon>Bacteria</taxon>
        <taxon>Pseudomonadati</taxon>
        <taxon>Pseudomonadota</taxon>
        <taxon>Gammaproteobacteria</taxon>
        <taxon>Candidatus Kentrum</taxon>
    </lineage>
</organism>